<evidence type="ECO:0000313" key="14">
    <source>
        <dbReference type="EMBL" id="OLS03604.1"/>
    </source>
</evidence>
<reference evidence="14 15" key="1">
    <citation type="submission" date="2016-02" db="EMBL/GenBank/DDBJ databases">
        <title>Genome sequence of Tissierella creatinophila DSM 6911.</title>
        <authorList>
            <person name="Poehlein A."/>
            <person name="Daniel R."/>
        </authorList>
    </citation>
    <scope>NUCLEOTIDE SEQUENCE [LARGE SCALE GENOMIC DNA]</scope>
    <source>
        <strain evidence="14 15">DSM 6911</strain>
    </source>
</reference>
<dbReference type="SUPFAM" id="SSF47384">
    <property type="entry name" value="Homodimeric domain of signal transducing histidine kinase"/>
    <property type="match status" value="1"/>
</dbReference>
<dbReference type="InterPro" id="IPR036097">
    <property type="entry name" value="HisK_dim/P_sf"/>
</dbReference>
<dbReference type="SMART" id="SM00387">
    <property type="entry name" value="HATPase_c"/>
    <property type="match status" value="1"/>
</dbReference>
<evidence type="ECO:0000256" key="10">
    <source>
        <dbReference type="ARBA" id="ARBA00023136"/>
    </source>
</evidence>
<dbReference type="PRINTS" id="PR00344">
    <property type="entry name" value="BCTRLSENSOR"/>
</dbReference>
<dbReference type="InterPro" id="IPR003660">
    <property type="entry name" value="HAMP_dom"/>
</dbReference>
<evidence type="ECO:0000256" key="8">
    <source>
        <dbReference type="ARBA" id="ARBA00022989"/>
    </source>
</evidence>
<dbReference type="CDD" id="cd06225">
    <property type="entry name" value="HAMP"/>
    <property type="match status" value="1"/>
</dbReference>
<dbReference type="PROSITE" id="PS50885">
    <property type="entry name" value="HAMP"/>
    <property type="match status" value="1"/>
</dbReference>
<keyword evidence="4" id="KW-0597">Phosphoprotein</keyword>
<dbReference type="InterPro" id="IPR036890">
    <property type="entry name" value="HATPase_C_sf"/>
</dbReference>
<dbReference type="InterPro" id="IPR005467">
    <property type="entry name" value="His_kinase_dom"/>
</dbReference>
<dbReference type="SUPFAM" id="SSF55874">
    <property type="entry name" value="ATPase domain of HSP90 chaperone/DNA topoisomerase II/histidine kinase"/>
    <property type="match status" value="1"/>
</dbReference>
<gene>
    <name evidence="14" type="primary">arlS</name>
    <name evidence="14" type="ORF">TICRE_02980</name>
</gene>
<dbReference type="GO" id="GO:0000155">
    <property type="term" value="F:phosphorelay sensor kinase activity"/>
    <property type="evidence" value="ECO:0007669"/>
    <property type="project" value="InterPro"/>
</dbReference>
<keyword evidence="5 14" id="KW-0808">Transferase</keyword>
<evidence type="ECO:0000256" key="2">
    <source>
        <dbReference type="ARBA" id="ARBA00004141"/>
    </source>
</evidence>
<keyword evidence="9" id="KW-0902">Two-component regulatory system</keyword>
<comment type="caution">
    <text evidence="14">The sequence shown here is derived from an EMBL/GenBank/DDBJ whole genome shotgun (WGS) entry which is preliminary data.</text>
</comment>
<keyword evidence="7 14" id="KW-0418">Kinase</keyword>
<sequence length="454" mass="53024">MKNKTKLPVFMELTFVSLGIITTILIVYMFIQLISLNFFSIDYQKEQIRNKYHDIELLLSYANIEEDKFINLNEFIKGREEFIRIYQGGTIHYFTPSNVWDNIPLSVEDIKLKTYTQLIQFKRYIILDSPISINDTDYRIQIIQRESIFNDFIESFFSTFIYALLIGLVLSIIGAIYVTKIFLKRLNNLTDTMKQVKDKGIEHRVEISTKNDEFDKINIIFNTMMDDLEDSFNKQSRLIADASHEFRTPLTALNGHLNMIQRWGKYDEERSERSIMICLQEVERLTKMVNDLLVLSKSDNTNIDINGIEAINSKDLITETIENYKILNHKVEFNLDIQENIKIKIREEHLNQLLMIFIENAIKYNDKETVIIDIKLYKEKEKTTLSVKDNGIGIPEDEIPFITDRFYRADKSRGKSNNSFGLGLSIAKNIVENYKGHIVILSELGVGTEIKVEI</sequence>
<evidence type="ECO:0000256" key="5">
    <source>
        <dbReference type="ARBA" id="ARBA00022679"/>
    </source>
</evidence>
<dbReference type="InterPro" id="IPR003594">
    <property type="entry name" value="HATPase_dom"/>
</dbReference>
<dbReference type="PANTHER" id="PTHR45528:SF12">
    <property type="entry name" value="SENSOR HISTIDINE KINASE ARSS"/>
    <property type="match status" value="1"/>
</dbReference>
<dbReference type="InterPro" id="IPR003661">
    <property type="entry name" value="HisK_dim/P_dom"/>
</dbReference>
<name>A0A1U7M8E2_TISCR</name>
<evidence type="ECO:0000256" key="1">
    <source>
        <dbReference type="ARBA" id="ARBA00000085"/>
    </source>
</evidence>
<dbReference type="GO" id="GO:0016020">
    <property type="term" value="C:membrane"/>
    <property type="evidence" value="ECO:0007669"/>
    <property type="project" value="UniProtKB-SubCell"/>
</dbReference>
<evidence type="ECO:0000256" key="3">
    <source>
        <dbReference type="ARBA" id="ARBA00012438"/>
    </source>
</evidence>
<keyword evidence="8 11" id="KW-1133">Transmembrane helix</keyword>
<dbReference type="InterPro" id="IPR050398">
    <property type="entry name" value="HssS/ArlS-like"/>
</dbReference>
<dbReference type="Pfam" id="PF00512">
    <property type="entry name" value="HisKA"/>
    <property type="match status" value="1"/>
</dbReference>
<evidence type="ECO:0000259" key="13">
    <source>
        <dbReference type="PROSITE" id="PS50885"/>
    </source>
</evidence>
<feature type="domain" description="Histidine kinase" evidence="12">
    <location>
        <begin position="241"/>
        <end position="454"/>
    </location>
</feature>
<feature type="transmembrane region" description="Helical" evidence="11">
    <location>
        <begin position="160"/>
        <end position="183"/>
    </location>
</feature>
<dbReference type="Gene3D" id="3.30.565.10">
    <property type="entry name" value="Histidine kinase-like ATPase, C-terminal domain"/>
    <property type="match status" value="1"/>
</dbReference>
<dbReference type="InterPro" id="IPR004358">
    <property type="entry name" value="Sig_transdc_His_kin-like_C"/>
</dbReference>
<evidence type="ECO:0000256" key="7">
    <source>
        <dbReference type="ARBA" id="ARBA00022777"/>
    </source>
</evidence>
<evidence type="ECO:0000256" key="9">
    <source>
        <dbReference type="ARBA" id="ARBA00023012"/>
    </source>
</evidence>
<keyword evidence="15" id="KW-1185">Reference proteome</keyword>
<comment type="subcellular location">
    <subcellularLocation>
        <location evidence="2">Membrane</location>
        <topology evidence="2">Multi-pass membrane protein</topology>
    </subcellularLocation>
</comment>
<dbReference type="EMBL" id="LTDM01000004">
    <property type="protein sequence ID" value="OLS03604.1"/>
    <property type="molecule type" value="Genomic_DNA"/>
</dbReference>
<dbReference type="Proteomes" id="UP000186112">
    <property type="component" value="Unassembled WGS sequence"/>
</dbReference>
<evidence type="ECO:0000259" key="12">
    <source>
        <dbReference type="PROSITE" id="PS50109"/>
    </source>
</evidence>
<comment type="catalytic activity">
    <reaction evidence="1">
        <text>ATP + protein L-histidine = ADP + protein N-phospho-L-histidine.</text>
        <dbReference type="EC" id="2.7.13.3"/>
    </reaction>
</comment>
<evidence type="ECO:0000313" key="15">
    <source>
        <dbReference type="Proteomes" id="UP000186112"/>
    </source>
</evidence>
<dbReference type="PANTHER" id="PTHR45528">
    <property type="entry name" value="SENSOR HISTIDINE KINASE CPXA"/>
    <property type="match status" value="1"/>
</dbReference>
<organism evidence="14 15">
    <name type="scientific">Tissierella creatinophila DSM 6911</name>
    <dbReference type="NCBI Taxonomy" id="1123403"/>
    <lineage>
        <taxon>Bacteria</taxon>
        <taxon>Bacillati</taxon>
        <taxon>Bacillota</taxon>
        <taxon>Tissierellia</taxon>
        <taxon>Tissierellales</taxon>
        <taxon>Tissierellaceae</taxon>
        <taxon>Tissierella</taxon>
    </lineage>
</organism>
<proteinExistence type="predicted"/>
<dbReference type="CDD" id="cd00082">
    <property type="entry name" value="HisKA"/>
    <property type="match status" value="1"/>
</dbReference>
<dbReference type="Gene3D" id="1.10.287.130">
    <property type="match status" value="1"/>
</dbReference>
<dbReference type="FunFam" id="1.10.287.130:FF:000001">
    <property type="entry name" value="Two-component sensor histidine kinase"/>
    <property type="match status" value="1"/>
</dbReference>
<dbReference type="Gene3D" id="6.10.340.10">
    <property type="match status" value="1"/>
</dbReference>
<protein>
    <recommendedName>
        <fullName evidence="3">histidine kinase</fullName>
        <ecNumber evidence="3">2.7.13.3</ecNumber>
    </recommendedName>
</protein>
<dbReference type="Pfam" id="PF00672">
    <property type="entry name" value="HAMP"/>
    <property type="match status" value="1"/>
</dbReference>
<keyword evidence="6 11" id="KW-0812">Transmembrane</keyword>
<dbReference type="RefSeq" id="WP_084191718.1">
    <property type="nucleotide sequence ID" value="NZ_LTDM01000004.1"/>
</dbReference>
<dbReference type="SUPFAM" id="SSF158472">
    <property type="entry name" value="HAMP domain-like"/>
    <property type="match status" value="1"/>
</dbReference>
<evidence type="ECO:0000256" key="11">
    <source>
        <dbReference type="SAM" id="Phobius"/>
    </source>
</evidence>
<dbReference type="Pfam" id="PF02518">
    <property type="entry name" value="HATPase_c"/>
    <property type="match status" value="1"/>
</dbReference>
<feature type="transmembrane region" description="Helical" evidence="11">
    <location>
        <begin position="7"/>
        <end position="31"/>
    </location>
</feature>
<accession>A0A1U7M8E2</accession>
<feature type="domain" description="HAMP" evidence="13">
    <location>
        <begin position="180"/>
        <end position="233"/>
    </location>
</feature>
<dbReference type="EC" id="2.7.13.3" evidence="3"/>
<dbReference type="PROSITE" id="PS50109">
    <property type="entry name" value="HIS_KIN"/>
    <property type="match status" value="1"/>
</dbReference>
<dbReference type="SMART" id="SM00304">
    <property type="entry name" value="HAMP"/>
    <property type="match status" value="1"/>
</dbReference>
<dbReference type="CDD" id="cd00075">
    <property type="entry name" value="HATPase"/>
    <property type="match status" value="1"/>
</dbReference>
<dbReference type="SMART" id="SM00388">
    <property type="entry name" value="HisKA"/>
    <property type="match status" value="1"/>
</dbReference>
<dbReference type="OrthoDB" id="9762826at2"/>
<keyword evidence="10 11" id="KW-0472">Membrane</keyword>
<dbReference type="AlphaFoldDB" id="A0A1U7M8E2"/>
<evidence type="ECO:0000256" key="4">
    <source>
        <dbReference type="ARBA" id="ARBA00022553"/>
    </source>
</evidence>
<evidence type="ECO:0000256" key="6">
    <source>
        <dbReference type="ARBA" id="ARBA00022692"/>
    </source>
</evidence>